<dbReference type="AlphaFoldDB" id="A0A3L0VUR4"/>
<comment type="caution">
    <text evidence="1">The sequence shown here is derived from an EMBL/GenBank/DDBJ whole genome shotgun (WGS) entry which is preliminary data.</text>
</comment>
<name>A0A3L0VUR4_ECOLX</name>
<reference evidence="1" key="1">
    <citation type="submission" date="2018-10" db="EMBL/GenBank/DDBJ databases">
        <authorList>
            <consortium name="NARMS: The National Antimicrobial Resistance Monitoring System"/>
        </authorList>
    </citation>
    <scope>NUCLEOTIDE SEQUENCE [LARGE SCALE GENOMIC DNA]</scope>
    <source>
        <strain evidence="1">CVM N17EC0388</strain>
    </source>
</reference>
<accession>A0A3L0VUR4</accession>
<evidence type="ECO:0008006" key="2">
    <source>
        <dbReference type="Google" id="ProtNLM"/>
    </source>
</evidence>
<organism evidence="1">
    <name type="scientific">Escherichia coli</name>
    <dbReference type="NCBI Taxonomy" id="562"/>
    <lineage>
        <taxon>Bacteria</taxon>
        <taxon>Pseudomonadati</taxon>
        <taxon>Pseudomonadota</taxon>
        <taxon>Gammaproteobacteria</taxon>
        <taxon>Enterobacterales</taxon>
        <taxon>Enterobacteriaceae</taxon>
        <taxon>Escherichia</taxon>
    </lineage>
</organism>
<sequence>MHHAIECQHFSSPHLQVGGRKRAPLGQLLRITRGGALLRLGQHELLLTAGNSFWLCADALAAFSPLAGCHYDLLTCSPRVAQPAQAGWLHPTQLLDALFDSLAQWQRPRDWQGAYGYRLQVMLDELQACPLAQHGDQMLQGAWRALAGQQTGSDAAWQACLSQRGMTDPGLAADALSAQWQLLQAVRLLKSGSKRELVIAKLGYRDEEALAQACQHWLGASLDQQVPA</sequence>
<proteinExistence type="predicted"/>
<protein>
    <recommendedName>
        <fullName evidence="2">AraC family transcriptional regulator</fullName>
    </recommendedName>
</protein>
<evidence type="ECO:0000313" key="1">
    <source>
        <dbReference type="EMBL" id="MHO03324.1"/>
    </source>
</evidence>
<gene>
    <name evidence="1" type="ORF">D9F05_02840</name>
</gene>
<dbReference type="EMBL" id="RNRV01000003">
    <property type="protein sequence ID" value="MHO03324.1"/>
    <property type="molecule type" value="Genomic_DNA"/>
</dbReference>